<feature type="compositionally biased region" description="Basic and acidic residues" evidence="2">
    <location>
        <begin position="78"/>
        <end position="89"/>
    </location>
</feature>
<feature type="region of interest" description="Disordered" evidence="2">
    <location>
        <begin position="558"/>
        <end position="592"/>
    </location>
</feature>
<gene>
    <name evidence="4" type="ORF">QVD17_15114</name>
</gene>
<dbReference type="InterPro" id="IPR007592">
    <property type="entry name" value="GEBP"/>
</dbReference>
<feature type="region of interest" description="Disordered" evidence="2">
    <location>
        <begin position="1"/>
        <end position="376"/>
    </location>
</feature>
<keyword evidence="5" id="KW-1185">Reference proteome</keyword>
<dbReference type="Proteomes" id="UP001229421">
    <property type="component" value="Unassembled WGS sequence"/>
</dbReference>
<feature type="compositionally biased region" description="Polar residues" evidence="2">
    <location>
        <begin position="91"/>
        <end position="105"/>
    </location>
</feature>
<evidence type="ECO:0000313" key="4">
    <source>
        <dbReference type="EMBL" id="KAK1426442.1"/>
    </source>
</evidence>
<evidence type="ECO:0000256" key="1">
    <source>
        <dbReference type="ARBA" id="ARBA00010820"/>
    </source>
</evidence>
<dbReference type="PANTHER" id="PTHR31662:SF90">
    <property type="entry name" value="DNA-BINDING STOREKEEPER PROTEIN-RELATED TRANSCRIPTIONAL REGULATOR-RELATED"/>
    <property type="match status" value="1"/>
</dbReference>
<sequence length="719" mass="78223">MSQNNKLKPVFSSTEEDEDEETSGSDYDSVSDTDSGEKQTPAPKNALIPPTQSANKPKAPDLSSPETEHSGSGTDTDSPPKKSSIDRNVKPISSQPMEQAAGTNVESKKLSTPPPAKSKQPPQTPTKVTQKTVNGEVNKALAGASQSANKSKAPDLSSTEEEESCSDSESDTESDSPAKKSTVADVNVKPIALKPVERGRNEELELSKTLLNLRRISTPSKRLLSSPNANEKDAKKAKQNTSKPQTQAQAQAQAQAADVSDSEVEESGSDSDSDSDSDTDLALKKSTVAVSNVKPMASKPVEIGVSLASKSAKKVVWPSPKTVITPSKRLLSSPNANEKDVKKAKQNTSKPQAQAQAQAQAADVSDSDSDSDSDTDLALKKSTVAVSNVKPMASKPVKIGVSLASKSAKKVVWPSPKTAITPKNRQLMYALANGKDVKKGKKSIAMDDDSKKQLFQRLWSEDDEIAILKGMIDYRTEKNGENPIVDMGAFHEFIKKSLHVDVSRGQLVDKVRRLKKKYCNNAEKEKYGKERSFSKSHEQKGYELSKLIWGCSNDNNGTKVTKSNKNQSQKNGNSKGAAASLVKSNGVDDDKTSMMEVDKTDDKNVARNIDISRFVQSGGMNSSLIMPNEILKAGMELVDDSKRAELEEKWKKLKKQELMLYFIRKLRLHYSGTSEGYSCVCFLMFFRKEASCSWRFSGGTSYMTLNMSATEGFSYRSAP</sequence>
<evidence type="ECO:0000259" key="3">
    <source>
        <dbReference type="Pfam" id="PF04504"/>
    </source>
</evidence>
<name>A0AAD8KP38_TARER</name>
<dbReference type="GO" id="GO:0005634">
    <property type="term" value="C:nucleus"/>
    <property type="evidence" value="ECO:0007669"/>
    <property type="project" value="TreeGrafter"/>
</dbReference>
<reference evidence="4" key="1">
    <citation type="journal article" date="2023" name="bioRxiv">
        <title>Improved chromosome-level genome assembly for marigold (Tagetes erecta).</title>
        <authorList>
            <person name="Jiang F."/>
            <person name="Yuan L."/>
            <person name="Wang S."/>
            <person name="Wang H."/>
            <person name="Xu D."/>
            <person name="Wang A."/>
            <person name="Fan W."/>
        </authorList>
    </citation>
    <scope>NUCLEOTIDE SEQUENCE</scope>
    <source>
        <strain evidence="4">WSJ</strain>
        <tissue evidence="4">Leaf</tissue>
    </source>
</reference>
<dbReference type="GO" id="GO:0006355">
    <property type="term" value="P:regulation of DNA-templated transcription"/>
    <property type="evidence" value="ECO:0007669"/>
    <property type="project" value="InterPro"/>
</dbReference>
<evidence type="ECO:0000256" key="2">
    <source>
        <dbReference type="SAM" id="MobiDB-lite"/>
    </source>
</evidence>
<feature type="compositionally biased region" description="Polar residues" evidence="2">
    <location>
        <begin position="215"/>
        <end position="229"/>
    </location>
</feature>
<feature type="compositionally biased region" description="Acidic residues" evidence="2">
    <location>
        <begin position="365"/>
        <end position="375"/>
    </location>
</feature>
<feature type="compositionally biased region" description="Low complexity" evidence="2">
    <location>
        <begin position="563"/>
        <end position="576"/>
    </location>
</feature>
<feature type="domain" description="Glabrous enhancer-binding protein-like DBD" evidence="3">
    <location>
        <begin position="455"/>
        <end position="550"/>
    </location>
</feature>
<feature type="compositionally biased region" description="Low complexity" evidence="2">
    <location>
        <begin position="352"/>
        <end position="364"/>
    </location>
</feature>
<proteinExistence type="inferred from homology"/>
<dbReference type="Pfam" id="PF04504">
    <property type="entry name" value="GeBP-like_DBD"/>
    <property type="match status" value="1"/>
</dbReference>
<feature type="compositionally biased region" description="Acidic residues" evidence="2">
    <location>
        <begin position="260"/>
        <end position="279"/>
    </location>
</feature>
<dbReference type="AlphaFoldDB" id="A0AAD8KP38"/>
<evidence type="ECO:0000313" key="5">
    <source>
        <dbReference type="Proteomes" id="UP001229421"/>
    </source>
</evidence>
<comment type="caution">
    <text evidence="4">The sequence shown here is derived from an EMBL/GenBank/DDBJ whole genome shotgun (WGS) entry which is preliminary data.</text>
</comment>
<dbReference type="PANTHER" id="PTHR31662">
    <property type="entry name" value="BNAANNG10740D PROTEIN-RELATED"/>
    <property type="match status" value="1"/>
</dbReference>
<feature type="compositionally biased region" description="Acidic residues" evidence="2">
    <location>
        <begin position="14"/>
        <end position="23"/>
    </location>
</feature>
<protein>
    <recommendedName>
        <fullName evidence="3">Glabrous enhancer-binding protein-like DBD domain-containing protein</fullName>
    </recommendedName>
</protein>
<feature type="compositionally biased region" description="Low complexity" evidence="2">
    <location>
        <begin position="117"/>
        <end position="133"/>
    </location>
</feature>
<dbReference type="EMBL" id="JAUHHV010000004">
    <property type="protein sequence ID" value="KAK1426442.1"/>
    <property type="molecule type" value="Genomic_DNA"/>
</dbReference>
<feature type="compositionally biased region" description="Low complexity" evidence="2">
    <location>
        <begin position="245"/>
        <end position="259"/>
    </location>
</feature>
<feature type="compositionally biased region" description="Polar residues" evidence="2">
    <location>
        <begin position="322"/>
        <end position="336"/>
    </location>
</feature>
<accession>A0AAD8KP38</accession>
<comment type="similarity">
    <text evidence="1">Belongs to the GeBP family.</text>
</comment>
<dbReference type="InterPro" id="IPR053932">
    <property type="entry name" value="GeBP-like_DBD"/>
</dbReference>
<organism evidence="4 5">
    <name type="scientific">Tagetes erecta</name>
    <name type="common">African marigold</name>
    <dbReference type="NCBI Taxonomy" id="13708"/>
    <lineage>
        <taxon>Eukaryota</taxon>
        <taxon>Viridiplantae</taxon>
        <taxon>Streptophyta</taxon>
        <taxon>Embryophyta</taxon>
        <taxon>Tracheophyta</taxon>
        <taxon>Spermatophyta</taxon>
        <taxon>Magnoliopsida</taxon>
        <taxon>eudicotyledons</taxon>
        <taxon>Gunneridae</taxon>
        <taxon>Pentapetalae</taxon>
        <taxon>asterids</taxon>
        <taxon>campanulids</taxon>
        <taxon>Asterales</taxon>
        <taxon>Asteraceae</taxon>
        <taxon>Asteroideae</taxon>
        <taxon>Heliantheae alliance</taxon>
        <taxon>Tageteae</taxon>
        <taxon>Tagetes</taxon>
    </lineage>
</organism>
<feature type="compositionally biased region" description="Acidic residues" evidence="2">
    <location>
        <begin position="158"/>
        <end position="174"/>
    </location>
</feature>
<feature type="compositionally biased region" description="Basic and acidic residues" evidence="2">
    <location>
        <begin position="195"/>
        <end position="206"/>
    </location>
</feature>